<dbReference type="GO" id="GO:0009313">
    <property type="term" value="P:oligosaccharide catabolic process"/>
    <property type="evidence" value="ECO:0007669"/>
    <property type="project" value="TreeGrafter"/>
</dbReference>
<dbReference type="AlphaFoldDB" id="A0A1H1N3J5"/>
<dbReference type="NCBIfam" id="NF008183">
    <property type="entry name" value="PRK10933.1"/>
    <property type="match status" value="1"/>
</dbReference>
<name>A0A1H1N3J5_9ACTN</name>
<evidence type="ECO:0000313" key="6">
    <source>
        <dbReference type="Proteomes" id="UP000199480"/>
    </source>
</evidence>
<evidence type="ECO:0000259" key="4">
    <source>
        <dbReference type="SMART" id="SM00642"/>
    </source>
</evidence>
<dbReference type="Proteomes" id="UP000199480">
    <property type="component" value="Chromosome I"/>
</dbReference>
<dbReference type="CDD" id="cd11333">
    <property type="entry name" value="AmyAc_SI_OligoGlu_DGase"/>
    <property type="match status" value="1"/>
</dbReference>
<keyword evidence="3" id="KW-0326">Glycosidase</keyword>
<evidence type="ECO:0000256" key="2">
    <source>
        <dbReference type="ARBA" id="ARBA00022801"/>
    </source>
</evidence>
<dbReference type="Gene3D" id="3.90.400.10">
    <property type="entry name" value="Oligo-1,6-glucosidase, Domain 2"/>
    <property type="match status" value="1"/>
</dbReference>
<dbReference type="SUPFAM" id="SSF51445">
    <property type="entry name" value="(Trans)glycosidases"/>
    <property type="match status" value="1"/>
</dbReference>
<reference evidence="6" key="1">
    <citation type="submission" date="2016-10" db="EMBL/GenBank/DDBJ databases">
        <authorList>
            <person name="Varghese N."/>
            <person name="Submissions S."/>
        </authorList>
    </citation>
    <scope>NUCLEOTIDE SEQUENCE [LARGE SCALE GENOMIC DNA]</scope>
    <source>
        <strain evidence="6">DSM 22620</strain>
    </source>
</reference>
<evidence type="ECO:0000256" key="3">
    <source>
        <dbReference type="ARBA" id="ARBA00023295"/>
    </source>
</evidence>
<organism evidence="5 6">
    <name type="scientific">Parafannyhessea umbonata</name>
    <dbReference type="NCBI Taxonomy" id="604330"/>
    <lineage>
        <taxon>Bacteria</taxon>
        <taxon>Bacillati</taxon>
        <taxon>Actinomycetota</taxon>
        <taxon>Coriobacteriia</taxon>
        <taxon>Coriobacteriales</taxon>
        <taxon>Atopobiaceae</taxon>
        <taxon>Parafannyhessea</taxon>
    </lineage>
</organism>
<dbReference type="InterPro" id="IPR017853">
    <property type="entry name" value="GH"/>
</dbReference>
<proteinExistence type="inferred from homology"/>
<dbReference type="Pfam" id="PF00128">
    <property type="entry name" value="Alpha-amylase"/>
    <property type="match status" value="1"/>
</dbReference>
<dbReference type="GO" id="GO:0004556">
    <property type="term" value="F:alpha-amylase activity"/>
    <property type="evidence" value="ECO:0007669"/>
    <property type="project" value="TreeGrafter"/>
</dbReference>
<dbReference type="PANTHER" id="PTHR10357">
    <property type="entry name" value="ALPHA-AMYLASE FAMILY MEMBER"/>
    <property type="match status" value="1"/>
</dbReference>
<dbReference type="InterPro" id="IPR045857">
    <property type="entry name" value="O16G_dom_2"/>
</dbReference>
<dbReference type="RefSeq" id="WP_090863520.1">
    <property type="nucleotide sequence ID" value="NZ_LT629759.1"/>
</dbReference>
<accession>A0A1H1N3J5</accession>
<dbReference type="SMART" id="SM00642">
    <property type="entry name" value="Aamy"/>
    <property type="match status" value="1"/>
</dbReference>
<keyword evidence="2 5" id="KW-0378">Hydrolase</keyword>
<dbReference type="InterPro" id="IPR013780">
    <property type="entry name" value="Glyco_hydro_b"/>
</dbReference>
<dbReference type="FunFam" id="3.20.20.80:FF:000064">
    <property type="entry name" value="Oligo-1,6-glucosidase"/>
    <property type="match status" value="1"/>
</dbReference>
<sequence length="564" mass="63629">MQDRAARLGDKVVYQIYVRSFNDSNGDGIGDLRGITQRLDYLKKLGVDYLWITPFFSSPQNDNGYDVADYRSVEPMFGTMADFDELSREAKARGIGLMLDMVFNHTSTSHEWFRRALSGDPKYLAYYKFVDAAPDATAAKPGEPPTNWVSKFGGSAWEYVPALHKWYLHLFDVSQADLNWDNPEVRAELANVVRFWKAKGVSGFRFDVVNLISKPERLEDDFEGDGRRFYTDGPHVHEYLQELVREGGIEDMVTVGEMSSTSIENCIRYTAPRYHELTQAFSFHHLKVDYAGGDKWALAEPDIPRLRGLLRDWQERMTAGGGWNALFWSNHDQPRPNSRFGDCSTRELWRRSSELLPVCTHLLRGTPYVYQGEELGMTNPDFTSIDQYRDVESLNYYKILQDEGATPEEAFHIVRERSRDDSRTPVQWDGSANAGFTSGTPWIGIPANHAYVNAADEMADPDSVWSFYRRIIALRKECPVVQAGDVRFLDAASDKVIAYERTLEGAASGTRRLVVACNFSGADAAALPADALDGGTVLIENCDDHRIQDGTLVLGPWCAVALAW</sequence>
<evidence type="ECO:0000256" key="1">
    <source>
        <dbReference type="ARBA" id="ARBA00008061"/>
    </source>
</evidence>
<dbReference type="GeneID" id="78501013"/>
<comment type="similarity">
    <text evidence="1">Belongs to the glycosyl hydrolase 13 family.</text>
</comment>
<feature type="domain" description="Glycosyl hydrolase family 13 catalytic" evidence="4">
    <location>
        <begin position="15"/>
        <end position="423"/>
    </location>
</feature>
<dbReference type="PANTHER" id="PTHR10357:SF217">
    <property type="entry name" value="TREHALOSE-6-PHOSPHATE HYDROLASE"/>
    <property type="match status" value="1"/>
</dbReference>
<dbReference type="Gene3D" id="3.20.20.80">
    <property type="entry name" value="Glycosidases"/>
    <property type="match status" value="1"/>
</dbReference>
<gene>
    <name evidence="5" type="ORF">SAMN04489857_1679</name>
</gene>
<dbReference type="EMBL" id="LT629759">
    <property type="protein sequence ID" value="SDR93470.1"/>
    <property type="molecule type" value="Genomic_DNA"/>
</dbReference>
<dbReference type="Gene3D" id="2.60.40.1180">
    <property type="entry name" value="Golgi alpha-mannosidase II"/>
    <property type="match status" value="1"/>
</dbReference>
<protein>
    <submittedName>
        <fullName evidence="5">Trehalose-6-phosphate hydrolase</fullName>
    </submittedName>
</protein>
<dbReference type="InterPro" id="IPR006047">
    <property type="entry name" value="GH13_cat_dom"/>
</dbReference>
<dbReference type="SUPFAM" id="SSF51011">
    <property type="entry name" value="Glycosyl hydrolase domain"/>
    <property type="match status" value="1"/>
</dbReference>
<evidence type="ECO:0000313" key="5">
    <source>
        <dbReference type="EMBL" id="SDR93470.1"/>
    </source>
</evidence>
<dbReference type="OrthoDB" id="9043248at2"/>